<evidence type="ECO:0000313" key="8">
    <source>
        <dbReference type="Proteomes" id="UP000716291"/>
    </source>
</evidence>
<dbReference type="PROSITE" id="PS50255">
    <property type="entry name" value="CYTOCHROME_B5_2"/>
    <property type="match status" value="1"/>
</dbReference>
<dbReference type="InterPro" id="IPR036400">
    <property type="entry name" value="Cyt_B5-like_heme/steroid_sf"/>
</dbReference>
<evidence type="ECO:0000259" key="6">
    <source>
        <dbReference type="PROSITE" id="PS50255"/>
    </source>
</evidence>
<dbReference type="InterPro" id="IPR006089">
    <property type="entry name" value="Acyl-CoA_DH_CS"/>
</dbReference>
<keyword evidence="3" id="KW-0285">Flavoprotein</keyword>
<dbReference type="SUPFAM" id="SSF56645">
    <property type="entry name" value="Acyl-CoA dehydrogenase NM domain-like"/>
    <property type="match status" value="1"/>
</dbReference>
<dbReference type="Pfam" id="PF00441">
    <property type="entry name" value="Acyl-CoA_dh_1"/>
    <property type="match status" value="1"/>
</dbReference>
<dbReference type="PANTHER" id="PTHR48083">
    <property type="entry name" value="MEDIUM-CHAIN SPECIFIC ACYL-COA DEHYDROGENASE, MITOCHONDRIAL-RELATED"/>
    <property type="match status" value="1"/>
</dbReference>
<dbReference type="SMART" id="SM01117">
    <property type="entry name" value="Cyt-b5"/>
    <property type="match status" value="1"/>
</dbReference>
<comment type="caution">
    <text evidence="7">The sequence shown here is derived from an EMBL/GenBank/DDBJ whole genome shotgun (WGS) entry which is preliminary data.</text>
</comment>
<comment type="similarity">
    <text evidence="2">Belongs to the acyl-CoA dehydrogenase family.</text>
</comment>
<dbReference type="Pfam" id="PF02770">
    <property type="entry name" value="Acyl-CoA_dh_M"/>
    <property type="match status" value="1"/>
</dbReference>
<name>A0A9P6X767_RHIOR</name>
<dbReference type="Gene3D" id="2.40.110.10">
    <property type="entry name" value="Butyryl-CoA Dehydrogenase, subunit A, domain 2"/>
    <property type="match status" value="1"/>
</dbReference>
<accession>A0A9P6X767</accession>
<evidence type="ECO:0000256" key="4">
    <source>
        <dbReference type="ARBA" id="ARBA00022827"/>
    </source>
</evidence>
<evidence type="ECO:0000256" key="2">
    <source>
        <dbReference type="ARBA" id="ARBA00009347"/>
    </source>
</evidence>
<dbReference type="AlphaFoldDB" id="A0A9P6X767"/>
<dbReference type="InterPro" id="IPR036250">
    <property type="entry name" value="AcylCo_DH-like_C"/>
</dbReference>
<dbReference type="GO" id="GO:0003995">
    <property type="term" value="F:acyl-CoA dehydrogenase activity"/>
    <property type="evidence" value="ECO:0007669"/>
    <property type="project" value="InterPro"/>
</dbReference>
<dbReference type="Gene3D" id="1.10.540.10">
    <property type="entry name" value="Acyl-CoA dehydrogenase/oxidase, N-terminal domain"/>
    <property type="match status" value="1"/>
</dbReference>
<dbReference type="InterPro" id="IPR050741">
    <property type="entry name" value="Acyl-CoA_dehydrogenase"/>
</dbReference>
<evidence type="ECO:0000313" key="7">
    <source>
        <dbReference type="EMBL" id="KAG1306914.1"/>
    </source>
</evidence>
<dbReference type="InterPro" id="IPR013786">
    <property type="entry name" value="AcylCoA_DH/ox_N"/>
</dbReference>
<dbReference type="PANTHER" id="PTHR48083:SF28">
    <property type="entry name" value="ACYL-COA DEHYDROGENASE FAMILY PROTEIN (AFU_ORTHOLOGUE AFUA_6G10880)-RELATED"/>
    <property type="match status" value="1"/>
</dbReference>
<keyword evidence="5" id="KW-0560">Oxidoreductase</keyword>
<reference evidence="7" key="1">
    <citation type="journal article" date="2020" name="Microb. Genom.">
        <title>Genetic diversity of clinical and environmental Mucorales isolates obtained from an investigation of mucormycosis cases among solid organ transplant recipients.</title>
        <authorList>
            <person name="Nguyen M.H."/>
            <person name="Kaul D."/>
            <person name="Muto C."/>
            <person name="Cheng S.J."/>
            <person name="Richter R.A."/>
            <person name="Bruno V.M."/>
            <person name="Liu G."/>
            <person name="Beyhan S."/>
            <person name="Sundermann A.J."/>
            <person name="Mounaud S."/>
            <person name="Pasculle A.W."/>
            <person name="Nierman W.C."/>
            <person name="Driscoll E."/>
            <person name="Cumbie R."/>
            <person name="Clancy C.J."/>
            <person name="Dupont C.L."/>
        </authorList>
    </citation>
    <scope>NUCLEOTIDE SEQUENCE</scope>
    <source>
        <strain evidence="7">GL11</strain>
    </source>
</reference>
<dbReference type="Pfam" id="PF00173">
    <property type="entry name" value="Cyt-b5"/>
    <property type="match status" value="1"/>
</dbReference>
<dbReference type="InterPro" id="IPR046373">
    <property type="entry name" value="Acyl-CoA_Oxase/DH_mid-dom_sf"/>
</dbReference>
<keyword evidence="4" id="KW-0274">FAD</keyword>
<dbReference type="Pfam" id="PF02771">
    <property type="entry name" value="Acyl-CoA_dh_N"/>
    <property type="match status" value="1"/>
</dbReference>
<dbReference type="GO" id="GO:0005737">
    <property type="term" value="C:cytoplasm"/>
    <property type="evidence" value="ECO:0007669"/>
    <property type="project" value="TreeGrafter"/>
</dbReference>
<dbReference type="GO" id="GO:0033539">
    <property type="term" value="P:fatty acid beta-oxidation using acyl-CoA dehydrogenase"/>
    <property type="evidence" value="ECO:0007669"/>
    <property type="project" value="TreeGrafter"/>
</dbReference>
<dbReference type="SUPFAM" id="SSF55856">
    <property type="entry name" value="Cytochrome b5-like heme/steroid binding domain"/>
    <property type="match status" value="1"/>
</dbReference>
<gene>
    <name evidence="7" type="ORF">G6F64_007223</name>
</gene>
<evidence type="ECO:0000256" key="3">
    <source>
        <dbReference type="ARBA" id="ARBA00022630"/>
    </source>
</evidence>
<dbReference type="Proteomes" id="UP000716291">
    <property type="component" value="Unassembled WGS sequence"/>
</dbReference>
<dbReference type="Gene3D" id="1.20.140.10">
    <property type="entry name" value="Butyryl-CoA Dehydrogenase, subunit A, domain 3"/>
    <property type="match status" value="1"/>
</dbReference>
<comment type="cofactor">
    <cofactor evidence="1">
        <name>FAD</name>
        <dbReference type="ChEBI" id="CHEBI:57692"/>
    </cofactor>
</comment>
<sequence>MSAKKELKLFDESEVGLHNSAKDLWVIIDGVVYDLSRFADLHPGGLFPLLEVAGKDATDAFYGLHRQDVLERYDRYQIGFIAGYQPQIELRDMGAVSKVPYAEPNAWQGFKSPYYTESHFKFRAAVRRILDGLISEARQYEDREERASDELVQKLGSYGLLAANVGPGPWLEAFELPGGIQPSEYDYFHELLLHGEFARLATPGFTSGLLAGMMISIPTVLNFGPPALKAKVVPEVLSGKKRMALAITEPYAGSDVASMRTVAVKTPDGKHYVVNGTKKWITSGHFADYFSTAVRTEGGLSMLLIERTEGVETKLIKTSYSSSAGTAYVTFENVKVPVENLLGQENKGLFVILSNFNHERWSMLTSATMTARVAVEECFKWAHQRKVFGKRLIDQPVIRFKLARMISSVESVHHWLENLTYQMNHMNYKEQATKLAGPIALCKYKVTRMLHEVSDDACQIFGGRAITKTGMGRQIETLQRTYKFTAILGGSEEVMADLGVRQAMKNFPMGARL</sequence>
<evidence type="ECO:0000256" key="1">
    <source>
        <dbReference type="ARBA" id="ARBA00001974"/>
    </source>
</evidence>
<evidence type="ECO:0000256" key="5">
    <source>
        <dbReference type="ARBA" id="ARBA00023002"/>
    </source>
</evidence>
<dbReference type="InterPro" id="IPR001199">
    <property type="entry name" value="Cyt_B5-like_heme/steroid-bd"/>
</dbReference>
<keyword evidence="8" id="KW-1185">Reference proteome</keyword>
<dbReference type="InterPro" id="IPR037069">
    <property type="entry name" value="AcylCoA_DH/ox_N_sf"/>
</dbReference>
<dbReference type="InterPro" id="IPR006091">
    <property type="entry name" value="Acyl-CoA_Oxase/DH_mid-dom"/>
</dbReference>
<protein>
    <recommendedName>
        <fullName evidence="6">Cytochrome b5 heme-binding domain-containing protein</fullName>
    </recommendedName>
</protein>
<dbReference type="OrthoDB" id="2588832at2759"/>
<dbReference type="SUPFAM" id="SSF47203">
    <property type="entry name" value="Acyl-CoA dehydrogenase C-terminal domain-like"/>
    <property type="match status" value="1"/>
</dbReference>
<dbReference type="GO" id="GO:0050660">
    <property type="term" value="F:flavin adenine dinucleotide binding"/>
    <property type="evidence" value="ECO:0007669"/>
    <property type="project" value="InterPro"/>
</dbReference>
<proteinExistence type="inferred from homology"/>
<dbReference type="PROSITE" id="PS00072">
    <property type="entry name" value="ACYL_COA_DH_1"/>
    <property type="match status" value="1"/>
</dbReference>
<dbReference type="Gene3D" id="3.10.120.10">
    <property type="entry name" value="Cytochrome b5-like heme/steroid binding domain"/>
    <property type="match status" value="1"/>
</dbReference>
<dbReference type="InterPro" id="IPR009075">
    <property type="entry name" value="AcylCo_DH/oxidase_C"/>
</dbReference>
<organism evidence="7 8">
    <name type="scientific">Rhizopus oryzae</name>
    <name type="common">Mucormycosis agent</name>
    <name type="synonym">Rhizopus arrhizus var. delemar</name>
    <dbReference type="NCBI Taxonomy" id="64495"/>
    <lineage>
        <taxon>Eukaryota</taxon>
        <taxon>Fungi</taxon>
        <taxon>Fungi incertae sedis</taxon>
        <taxon>Mucoromycota</taxon>
        <taxon>Mucoromycotina</taxon>
        <taxon>Mucoromycetes</taxon>
        <taxon>Mucorales</taxon>
        <taxon>Mucorineae</taxon>
        <taxon>Rhizopodaceae</taxon>
        <taxon>Rhizopus</taxon>
    </lineage>
</organism>
<dbReference type="InterPro" id="IPR009100">
    <property type="entry name" value="AcylCoA_DH/oxidase_NM_dom_sf"/>
</dbReference>
<feature type="domain" description="Cytochrome b5 heme-binding" evidence="6">
    <location>
        <begin position="7"/>
        <end position="82"/>
    </location>
</feature>
<dbReference type="EMBL" id="JAANQT010001041">
    <property type="protein sequence ID" value="KAG1306914.1"/>
    <property type="molecule type" value="Genomic_DNA"/>
</dbReference>